<dbReference type="Gene3D" id="3.30.2350.20">
    <property type="entry name" value="TruD, catalytic domain"/>
    <property type="match status" value="1"/>
</dbReference>
<evidence type="ECO:0000259" key="6">
    <source>
        <dbReference type="PROSITE" id="PS51394"/>
    </source>
</evidence>
<comment type="catalytic activity">
    <reaction evidence="4">
        <text>uridine(13) in tRNA = pseudouridine(13) in tRNA</text>
        <dbReference type="Rhea" id="RHEA:42540"/>
        <dbReference type="Rhea" id="RHEA-COMP:10105"/>
        <dbReference type="Rhea" id="RHEA-COMP:10106"/>
        <dbReference type="ChEBI" id="CHEBI:65314"/>
        <dbReference type="ChEBI" id="CHEBI:65315"/>
        <dbReference type="EC" id="5.4.99.27"/>
    </reaction>
</comment>
<dbReference type="PROSITE" id="PS51394">
    <property type="entry name" value="PFU"/>
    <property type="match status" value="1"/>
</dbReference>
<dbReference type="Proteomes" id="UP000461010">
    <property type="component" value="Unassembled WGS sequence"/>
</dbReference>
<dbReference type="GO" id="GO:0160150">
    <property type="term" value="F:tRNA pseudouridine(13) synthase activity"/>
    <property type="evidence" value="ECO:0007669"/>
    <property type="project" value="UniProtKB-EC"/>
</dbReference>
<dbReference type="PANTHER" id="PTHR47811">
    <property type="entry name" value="TRNA PSEUDOURIDINE SYNTHASE D"/>
    <property type="match status" value="1"/>
</dbReference>
<dbReference type="PANTHER" id="PTHR47811:SF1">
    <property type="entry name" value="TRNA PSEUDOURIDINE SYNTHASE D"/>
    <property type="match status" value="1"/>
</dbReference>
<keyword evidence="3 4" id="KW-0413">Isomerase</keyword>
<dbReference type="GO" id="GO:0031119">
    <property type="term" value="P:tRNA pseudouridine synthesis"/>
    <property type="evidence" value="ECO:0007669"/>
    <property type="project" value="UniProtKB-UniRule"/>
</dbReference>
<dbReference type="InterPro" id="IPR011760">
    <property type="entry name" value="PsdUridine_synth_TruD_insert"/>
</dbReference>
<accession>A0A6L4WND7</accession>
<evidence type="ECO:0000313" key="7">
    <source>
        <dbReference type="EMBL" id="KAB7884823.1"/>
    </source>
</evidence>
<dbReference type="Proteomes" id="UP000472839">
    <property type="component" value="Unassembled WGS sequence"/>
</dbReference>
<dbReference type="AlphaFoldDB" id="A0A6L4WND7"/>
<dbReference type="GO" id="GO:0005829">
    <property type="term" value="C:cytosol"/>
    <property type="evidence" value="ECO:0007669"/>
    <property type="project" value="TreeGrafter"/>
</dbReference>
<proteinExistence type="inferred from homology"/>
<dbReference type="InterPro" id="IPR050170">
    <property type="entry name" value="TruD_pseudoU_synthase"/>
</dbReference>
<dbReference type="HAMAP" id="MF_01082">
    <property type="entry name" value="TruD"/>
    <property type="match status" value="1"/>
</dbReference>
<organism evidence="7 10">
    <name type="scientific">Poseidonibacter ostreae</name>
    <dbReference type="NCBI Taxonomy" id="2654171"/>
    <lineage>
        <taxon>Bacteria</taxon>
        <taxon>Pseudomonadati</taxon>
        <taxon>Campylobacterota</taxon>
        <taxon>Epsilonproteobacteria</taxon>
        <taxon>Campylobacterales</taxon>
        <taxon>Arcobacteraceae</taxon>
        <taxon>Poseidonibacter</taxon>
    </lineage>
</organism>
<evidence type="ECO:0000259" key="5">
    <source>
        <dbReference type="PROSITE" id="PS50984"/>
    </source>
</evidence>
<dbReference type="InterPro" id="IPR020119">
    <property type="entry name" value="PsdUridine_synth_TruD_CS"/>
</dbReference>
<reference evidence="9 10" key="1">
    <citation type="submission" date="2019-10" db="EMBL/GenBank/DDBJ databases">
        <title>Poseidonibacter ostreae sp. nov., isolated from the gut of the Ostrea denselamellosa.</title>
        <authorList>
            <person name="Choi A."/>
        </authorList>
    </citation>
    <scope>NUCLEOTIDE SEQUENCE [LARGE SCALE GENOMIC DNA]</scope>
    <source>
        <strain evidence="7 10">SJOD-M-33</strain>
        <strain evidence="8 9">SJOD-M-5</strain>
    </source>
</reference>
<dbReference type="PROSITE" id="PS01268">
    <property type="entry name" value="UPF0024"/>
    <property type="match status" value="1"/>
</dbReference>
<evidence type="ECO:0000313" key="9">
    <source>
        <dbReference type="Proteomes" id="UP000461010"/>
    </source>
</evidence>
<evidence type="ECO:0000313" key="8">
    <source>
        <dbReference type="EMBL" id="KAB7887159.1"/>
    </source>
</evidence>
<dbReference type="EMBL" id="WFKK01000072">
    <property type="protein sequence ID" value="KAB7884823.1"/>
    <property type="molecule type" value="Genomic_DNA"/>
</dbReference>
<name>A0A6L4WND7_9BACT</name>
<gene>
    <name evidence="4 7" type="primary">truD</name>
    <name evidence="8" type="ORF">GBG18_14220</name>
    <name evidence="7" type="ORF">GBG19_15240</name>
</gene>
<dbReference type="SUPFAM" id="SSF55120">
    <property type="entry name" value="Pseudouridine synthase"/>
    <property type="match status" value="1"/>
</dbReference>
<comment type="similarity">
    <text evidence="1 4">Belongs to the pseudouridine synthase TruD family.</text>
</comment>
<keyword evidence="9" id="KW-1185">Reference proteome</keyword>
<feature type="domain" description="TRUD" evidence="5">
    <location>
        <begin position="151"/>
        <end position="306"/>
    </location>
</feature>
<dbReference type="RefSeq" id="WP_152192139.1">
    <property type="nucleotide sequence ID" value="NZ_WFKI01000016.1"/>
</dbReference>
<evidence type="ECO:0000256" key="1">
    <source>
        <dbReference type="ARBA" id="ARBA00007953"/>
    </source>
</evidence>
<dbReference type="InterPro" id="IPR015155">
    <property type="entry name" value="PFU"/>
</dbReference>
<evidence type="ECO:0000256" key="2">
    <source>
        <dbReference type="ARBA" id="ARBA00022694"/>
    </source>
</evidence>
<feature type="domain" description="PFU" evidence="6">
    <location>
        <begin position="1"/>
        <end position="39"/>
    </location>
</feature>
<evidence type="ECO:0000313" key="10">
    <source>
        <dbReference type="Proteomes" id="UP000472839"/>
    </source>
</evidence>
<evidence type="ECO:0000256" key="3">
    <source>
        <dbReference type="ARBA" id="ARBA00023235"/>
    </source>
</evidence>
<dbReference type="Gene3D" id="3.30.2340.10">
    <property type="entry name" value="TruD, insertion domain"/>
    <property type="match status" value="1"/>
</dbReference>
<evidence type="ECO:0000256" key="4">
    <source>
        <dbReference type="HAMAP-Rule" id="MF_01082"/>
    </source>
</evidence>
<dbReference type="InterPro" id="IPR001656">
    <property type="entry name" value="PsdUridine_synth_TruD"/>
</dbReference>
<dbReference type="EMBL" id="WFKJ01000067">
    <property type="protein sequence ID" value="KAB7887159.1"/>
    <property type="molecule type" value="Genomic_DNA"/>
</dbReference>
<dbReference type="PROSITE" id="PS50984">
    <property type="entry name" value="TRUD"/>
    <property type="match status" value="1"/>
</dbReference>
<dbReference type="InterPro" id="IPR042214">
    <property type="entry name" value="TruD_catalytic"/>
</dbReference>
<dbReference type="InterPro" id="IPR020103">
    <property type="entry name" value="PsdUridine_synth_cat_dom_sf"/>
</dbReference>
<dbReference type="GO" id="GO:0003723">
    <property type="term" value="F:RNA binding"/>
    <property type="evidence" value="ECO:0007669"/>
    <property type="project" value="InterPro"/>
</dbReference>
<keyword evidence="2 4" id="KW-0819">tRNA processing</keyword>
<sequence>MIKREFLQKHEKLDFKFYQNVDDFIVEEVPIKFKGRGNFIIAKIKKTKLGTWDLLESLAKGLRIYENELGYAGLKDKNATTTQYISIPKKYSKDLKQFRHNKIKILETTLHGTKLNIGDLIGNSFEINLHEVKMEDVGKIEKLLKEISIVGMPNYFGYQRFGRDGKENLEKARKYIYEDYQIKDRKISKMLVSAYQSDFFNKWLVERLSLSEDTFVPMDGDVFREYRSDEFFTPKNLTPQMLNDFNNKKIVPTGLLPGNKAFRSIKNAREIEEKYDDTYIQEKGYRRDAIVYPTNISLNYDKNSSKCKVKFTLPKGSYATVLIENIANRNLRA</sequence>
<dbReference type="Pfam" id="PF01142">
    <property type="entry name" value="TruD"/>
    <property type="match status" value="2"/>
</dbReference>
<feature type="active site" description="Nucleophile" evidence="4">
    <location>
        <position position="76"/>
    </location>
</feature>
<comment type="caution">
    <text evidence="7">The sequence shown here is derived from an EMBL/GenBank/DDBJ whole genome shotgun (WGS) entry which is preliminary data.</text>
</comment>
<dbReference type="EC" id="5.4.99.27" evidence="4"/>
<protein>
    <recommendedName>
        <fullName evidence="4">tRNA pseudouridine synthase D</fullName>
        <ecNumber evidence="4">5.4.99.27</ecNumber>
    </recommendedName>
    <alternativeName>
        <fullName evidence="4">tRNA pseudouridine(13) synthase</fullName>
    </alternativeName>
    <alternativeName>
        <fullName evidence="4">tRNA pseudouridylate synthase D</fullName>
    </alternativeName>
    <alternativeName>
        <fullName evidence="4">tRNA-uridine isomerase D</fullName>
    </alternativeName>
</protein>
<dbReference type="InterPro" id="IPR043165">
    <property type="entry name" value="TruD_insert_sf"/>
</dbReference>
<comment type="function">
    <text evidence="4">Responsible for synthesis of pseudouridine from uracil-13 in transfer RNAs.</text>
</comment>